<dbReference type="GO" id="GO:0000976">
    <property type="term" value="F:transcription cis-regulatory region binding"/>
    <property type="evidence" value="ECO:0007669"/>
    <property type="project" value="TreeGrafter"/>
</dbReference>
<dbReference type="SUPFAM" id="SSF53850">
    <property type="entry name" value="Periplasmic binding protein-like II"/>
    <property type="match status" value="1"/>
</dbReference>
<sequence>MAELNYHHLRYFREVAHTGNLTRTAERLNLSQSALSTQIRQLEARLDHALFERRGRSLVLTEAGRIALDHADRIFGAGEELLATLRQTGTERQVVRVGALSTLSRNFQLSFLRPALERDDVELVLRSGSAPVLFEALQSLALDVVLTTEPPPRDSFSQMVSHRISEQRVAIFGTTARLAHDSLAAMLAAEPVILPTESSIRTGFDSLVARLGVTPRIAAEVDDMAMVRLLAREDRGLAIVPEVVVSDELASGLLAASGFDLDIVEGFYAVTVARRFPNAVVQSLLSAPGRGAEV</sequence>
<dbReference type="SUPFAM" id="SSF46785">
    <property type="entry name" value="Winged helix' DNA-binding domain"/>
    <property type="match status" value="1"/>
</dbReference>
<evidence type="ECO:0000256" key="2">
    <source>
        <dbReference type="ARBA" id="ARBA00023015"/>
    </source>
</evidence>
<dbReference type="InterPro" id="IPR000847">
    <property type="entry name" value="LysR_HTH_N"/>
</dbReference>
<dbReference type="FunFam" id="1.10.10.10:FF:000001">
    <property type="entry name" value="LysR family transcriptional regulator"/>
    <property type="match status" value="1"/>
</dbReference>
<evidence type="ECO:0000313" key="6">
    <source>
        <dbReference type="EMBL" id="ROU03723.1"/>
    </source>
</evidence>
<dbReference type="OrthoDB" id="464481at2"/>
<reference evidence="6 7" key="1">
    <citation type="submission" date="2018-10" db="EMBL/GenBank/DDBJ databases">
        <title>Histidinibacterium lentulum gen. nov., sp. nov., a marine bacterium from the culture broth of Picochlorum sp. 122.</title>
        <authorList>
            <person name="Wang G."/>
        </authorList>
    </citation>
    <scope>NUCLEOTIDE SEQUENCE [LARGE SCALE GENOMIC DNA]</scope>
    <source>
        <strain evidence="6 7">B17</strain>
    </source>
</reference>
<dbReference type="EMBL" id="RDRB01000002">
    <property type="protein sequence ID" value="ROU03723.1"/>
    <property type="molecule type" value="Genomic_DNA"/>
</dbReference>
<dbReference type="InterPro" id="IPR005119">
    <property type="entry name" value="LysR_subst-bd"/>
</dbReference>
<evidence type="ECO:0000313" key="7">
    <source>
        <dbReference type="Proteomes" id="UP000268016"/>
    </source>
</evidence>
<feature type="domain" description="HTH lysR-type" evidence="5">
    <location>
        <begin position="4"/>
        <end position="61"/>
    </location>
</feature>
<evidence type="ECO:0000259" key="5">
    <source>
        <dbReference type="PROSITE" id="PS50931"/>
    </source>
</evidence>
<keyword evidence="2" id="KW-0805">Transcription regulation</keyword>
<evidence type="ECO:0000256" key="3">
    <source>
        <dbReference type="ARBA" id="ARBA00023125"/>
    </source>
</evidence>
<dbReference type="PRINTS" id="PR00039">
    <property type="entry name" value="HTHLYSR"/>
</dbReference>
<accession>A0A3N2R8I3</accession>
<proteinExistence type="inferred from homology"/>
<dbReference type="PANTHER" id="PTHR30126">
    <property type="entry name" value="HTH-TYPE TRANSCRIPTIONAL REGULATOR"/>
    <property type="match status" value="1"/>
</dbReference>
<dbReference type="GO" id="GO:0003700">
    <property type="term" value="F:DNA-binding transcription factor activity"/>
    <property type="evidence" value="ECO:0007669"/>
    <property type="project" value="InterPro"/>
</dbReference>
<evidence type="ECO:0000256" key="4">
    <source>
        <dbReference type="ARBA" id="ARBA00023163"/>
    </source>
</evidence>
<dbReference type="InterPro" id="IPR036390">
    <property type="entry name" value="WH_DNA-bd_sf"/>
</dbReference>
<evidence type="ECO:0000256" key="1">
    <source>
        <dbReference type="ARBA" id="ARBA00009437"/>
    </source>
</evidence>
<dbReference type="Gene3D" id="1.10.10.10">
    <property type="entry name" value="Winged helix-like DNA-binding domain superfamily/Winged helix DNA-binding domain"/>
    <property type="match status" value="1"/>
</dbReference>
<dbReference type="PANTHER" id="PTHR30126:SF98">
    <property type="entry name" value="HTH-TYPE TRANSCRIPTIONAL ACTIVATOR BAUR"/>
    <property type="match status" value="1"/>
</dbReference>
<dbReference type="PROSITE" id="PS50931">
    <property type="entry name" value="HTH_LYSR"/>
    <property type="match status" value="1"/>
</dbReference>
<comment type="caution">
    <text evidence="6">The sequence shown here is derived from an EMBL/GenBank/DDBJ whole genome shotgun (WGS) entry which is preliminary data.</text>
</comment>
<dbReference type="Pfam" id="PF03466">
    <property type="entry name" value="LysR_substrate"/>
    <property type="match status" value="1"/>
</dbReference>
<dbReference type="RefSeq" id="WP_123641256.1">
    <property type="nucleotide sequence ID" value="NZ_ML119082.1"/>
</dbReference>
<keyword evidence="4" id="KW-0804">Transcription</keyword>
<dbReference type="InterPro" id="IPR036388">
    <property type="entry name" value="WH-like_DNA-bd_sf"/>
</dbReference>
<organism evidence="6 7">
    <name type="scientific">Histidinibacterium lentulum</name>
    <dbReference type="NCBI Taxonomy" id="2480588"/>
    <lineage>
        <taxon>Bacteria</taxon>
        <taxon>Pseudomonadati</taxon>
        <taxon>Pseudomonadota</taxon>
        <taxon>Alphaproteobacteria</taxon>
        <taxon>Rhodobacterales</taxon>
        <taxon>Paracoccaceae</taxon>
        <taxon>Histidinibacterium</taxon>
    </lineage>
</organism>
<dbReference type="Pfam" id="PF00126">
    <property type="entry name" value="HTH_1"/>
    <property type="match status" value="1"/>
</dbReference>
<dbReference type="AlphaFoldDB" id="A0A3N2R8I3"/>
<dbReference type="Proteomes" id="UP000268016">
    <property type="component" value="Unassembled WGS sequence"/>
</dbReference>
<keyword evidence="3" id="KW-0238">DNA-binding</keyword>
<protein>
    <submittedName>
        <fullName evidence="6">LysR family transcriptional regulator</fullName>
    </submittedName>
</protein>
<gene>
    <name evidence="6" type="ORF">EAT49_05345</name>
</gene>
<dbReference type="Gene3D" id="3.40.190.10">
    <property type="entry name" value="Periplasmic binding protein-like II"/>
    <property type="match status" value="2"/>
</dbReference>
<comment type="similarity">
    <text evidence="1">Belongs to the LysR transcriptional regulatory family.</text>
</comment>
<keyword evidence="7" id="KW-1185">Reference proteome</keyword>
<name>A0A3N2R8I3_9RHOB</name>